<dbReference type="EMBL" id="JABBGJ010000049">
    <property type="protein sequence ID" value="NMM03128.1"/>
    <property type="molecule type" value="Genomic_DNA"/>
</dbReference>
<accession>A0A848ILD5</accession>
<reference evidence="1 2" key="1">
    <citation type="submission" date="2020-04" db="EMBL/GenBank/DDBJ databases">
        <title>Paraburkholderia sp. RP-4-7 isolated from soil.</title>
        <authorList>
            <person name="Dahal R.H."/>
        </authorList>
    </citation>
    <scope>NUCLEOTIDE SEQUENCE [LARGE SCALE GENOMIC DNA]</scope>
    <source>
        <strain evidence="1 2">RP-4-7</strain>
    </source>
</reference>
<keyword evidence="2" id="KW-1185">Reference proteome</keyword>
<protein>
    <submittedName>
        <fullName evidence="1">Uncharacterized protein</fullName>
    </submittedName>
</protein>
<evidence type="ECO:0000313" key="1">
    <source>
        <dbReference type="EMBL" id="NMM03128.1"/>
    </source>
</evidence>
<sequence length="147" mass="16116">MPEDDDPSNRSQVDFPGTVPTQCVWPEICAADPASQGSRRGNPQVARRELVVAADGAVSLLEKLSRALERVDSSFGAPGTVVNRAVDAPVPVIAGVDAPAVMRERWLERLFDALQNDQMPCIERLGERWRELRVTPAMPPHGLNWHG</sequence>
<gene>
    <name evidence="1" type="ORF">HHL24_35150</name>
</gene>
<evidence type="ECO:0000313" key="2">
    <source>
        <dbReference type="Proteomes" id="UP000544134"/>
    </source>
</evidence>
<dbReference type="Proteomes" id="UP000544134">
    <property type="component" value="Unassembled WGS sequence"/>
</dbReference>
<organism evidence="1 2">
    <name type="scientific">Paraburkholderia polaris</name>
    <dbReference type="NCBI Taxonomy" id="2728848"/>
    <lineage>
        <taxon>Bacteria</taxon>
        <taxon>Pseudomonadati</taxon>
        <taxon>Pseudomonadota</taxon>
        <taxon>Betaproteobacteria</taxon>
        <taxon>Burkholderiales</taxon>
        <taxon>Burkholderiaceae</taxon>
        <taxon>Paraburkholderia</taxon>
    </lineage>
</organism>
<dbReference type="AlphaFoldDB" id="A0A848ILD5"/>
<name>A0A848ILD5_9BURK</name>
<proteinExistence type="predicted"/>
<comment type="caution">
    <text evidence="1">The sequence shown here is derived from an EMBL/GenBank/DDBJ whole genome shotgun (WGS) entry which is preliminary data.</text>
</comment>